<protein>
    <recommendedName>
        <fullName evidence="1">Tetrapyrrole biosynthesis uroporphyrinogen III synthase domain-containing protein</fullName>
    </recommendedName>
</protein>
<dbReference type="STRING" id="1353528.DT23_10910"/>
<evidence type="ECO:0000313" key="3">
    <source>
        <dbReference type="Proteomes" id="UP000027471"/>
    </source>
</evidence>
<dbReference type="GO" id="GO:0004852">
    <property type="term" value="F:uroporphyrinogen-III synthase activity"/>
    <property type="evidence" value="ECO:0007669"/>
    <property type="project" value="InterPro"/>
</dbReference>
<accession>A0A074JYU4</accession>
<organism evidence="2 3">
    <name type="scientific">Thioclava indica</name>
    <dbReference type="NCBI Taxonomy" id="1353528"/>
    <lineage>
        <taxon>Bacteria</taxon>
        <taxon>Pseudomonadati</taxon>
        <taxon>Pseudomonadota</taxon>
        <taxon>Alphaproteobacteria</taxon>
        <taxon>Rhodobacterales</taxon>
        <taxon>Paracoccaceae</taxon>
        <taxon>Thioclava</taxon>
    </lineage>
</organism>
<keyword evidence="3" id="KW-1185">Reference proteome</keyword>
<evidence type="ECO:0000259" key="1">
    <source>
        <dbReference type="Pfam" id="PF02602"/>
    </source>
</evidence>
<gene>
    <name evidence="2" type="ORF">DT23_10910</name>
</gene>
<reference evidence="2 3" key="1">
    <citation type="journal article" date="2015" name="Antonie Van Leeuwenhoek">
        <title>Thioclava indica sp. nov., isolated from surface seawater of the Indian Ocean.</title>
        <authorList>
            <person name="Liu Y."/>
            <person name="Lai Q."/>
            <person name="Du J."/>
            <person name="Xu H."/>
            <person name="Jiang L."/>
            <person name="Shao Z."/>
        </authorList>
    </citation>
    <scope>NUCLEOTIDE SEQUENCE [LARGE SCALE GENOMIC DNA]</scope>
    <source>
        <strain evidence="2 3">DT23-4</strain>
    </source>
</reference>
<comment type="caution">
    <text evidence="2">The sequence shown here is derived from an EMBL/GenBank/DDBJ whole genome shotgun (WGS) entry which is preliminary data.</text>
</comment>
<dbReference type="Gene3D" id="3.40.50.10090">
    <property type="match status" value="2"/>
</dbReference>
<dbReference type="eggNOG" id="COG1587">
    <property type="taxonomic scope" value="Bacteria"/>
</dbReference>
<dbReference type="CDD" id="cd06578">
    <property type="entry name" value="HemD"/>
    <property type="match status" value="1"/>
</dbReference>
<dbReference type="AlphaFoldDB" id="A0A074JYU4"/>
<dbReference type="InterPro" id="IPR036108">
    <property type="entry name" value="4pyrrol_syn_uPrphyn_synt_sf"/>
</dbReference>
<feature type="domain" description="Tetrapyrrole biosynthesis uroporphyrinogen III synthase" evidence="1">
    <location>
        <begin position="35"/>
        <end position="227"/>
    </location>
</feature>
<dbReference type="Pfam" id="PF02602">
    <property type="entry name" value="HEM4"/>
    <property type="match status" value="1"/>
</dbReference>
<name>A0A074JYU4_9RHOB</name>
<dbReference type="SUPFAM" id="SSF69618">
    <property type="entry name" value="HemD-like"/>
    <property type="match status" value="1"/>
</dbReference>
<dbReference type="RefSeq" id="WP_038128420.1">
    <property type="nucleotide sequence ID" value="NZ_AUNB01000011.1"/>
</dbReference>
<sequence length="240" mass="24955">MGERIEKPILLLTRPRASSEAFARQFHARFGADWPVIISPLLEIAPLDATIPPADALIFTSQHGVSAFAARENADGRIAYCVGARTAQAAQAAGFKAIAGEGGAEALVPVIAGEHRGGSLLHARGEEVAFDVAKALNLAGIETKTVILYRQRSLPLSAEAITTLEGKASVLVPLFSPNSARAFQAALPETHTPLFIAAISAAVAKSCLPAAHNRIDVAPSPDANGVLEALSSLLRAQMAG</sequence>
<proteinExistence type="predicted"/>
<evidence type="ECO:0000313" key="2">
    <source>
        <dbReference type="EMBL" id="KEO61065.1"/>
    </source>
</evidence>
<dbReference type="InterPro" id="IPR003754">
    <property type="entry name" value="4pyrrol_synth_uPrphyn_synth"/>
</dbReference>
<dbReference type="OrthoDB" id="7204250at2"/>
<dbReference type="EMBL" id="AUNB01000011">
    <property type="protein sequence ID" value="KEO61065.1"/>
    <property type="molecule type" value="Genomic_DNA"/>
</dbReference>
<dbReference type="Proteomes" id="UP000027471">
    <property type="component" value="Unassembled WGS sequence"/>
</dbReference>
<dbReference type="GO" id="GO:0033014">
    <property type="term" value="P:tetrapyrrole biosynthetic process"/>
    <property type="evidence" value="ECO:0007669"/>
    <property type="project" value="InterPro"/>
</dbReference>